<name>A0ABR8RHK2_9GAMM</name>
<dbReference type="Proteomes" id="UP000606724">
    <property type="component" value="Unassembled WGS sequence"/>
</dbReference>
<protein>
    <submittedName>
        <fullName evidence="3">DJ-1/PfpI family protein</fullName>
    </submittedName>
</protein>
<dbReference type="InterPro" id="IPR050325">
    <property type="entry name" value="Prot/Nucl_acid_deglycase"/>
</dbReference>
<gene>
    <name evidence="3" type="ORF">H9653_04560</name>
</gene>
<dbReference type="PANTHER" id="PTHR48094">
    <property type="entry name" value="PROTEIN/NUCLEIC ACID DEGLYCASE DJ-1-RELATED"/>
    <property type="match status" value="1"/>
</dbReference>
<feature type="region of interest" description="Disordered" evidence="1">
    <location>
        <begin position="212"/>
        <end position="232"/>
    </location>
</feature>
<evidence type="ECO:0000256" key="1">
    <source>
        <dbReference type="SAM" id="MobiDB-lite"/>
    </source>
</evidence>
<sequence>MNISDLNISEIVDKAKDTLGLEPQEAEDGAYTPSKASLKLAAPNKTNYDHSEYEAPYRGNKKILMVCTERQYMTMANDKKFKTGNHPVEMMVPLLHFKKAGFTVDVFTPTGEAVKVEQWAMPEDDDDVKKIYAEYESKLNSPKSIADFVKNDMENSEDYAAIFIPGGHGAMLGLPEDYNLGELLRWGYDKDLFTLAICHGPAALLAANLVSPDRSDKPDSADNTNSADKDDNANRDFIFKGYEMVAFPTAMDKQMPKIGYLPGTMPWYFGEKLKALGVTIDNKLATGQTHQDRKLISGDGPLAANDFGKMSAEALLKELS</sequence>
<dbReference type="InterPro" id="IPR002818">
    <property type="entry name" value="DJ-1/PfpI"/>
</dbReference>
<keyword evidence="4" id="KW-1185">Reference proteome</keyword>
<dbReference type="PANTHER" id="PTHR48094:SF20">
    <property type="entry name" value="PROTEIN_NUCLEIC ACID DEGLYCASE 1"/>
    <property type="match status" value="1"/>
</dbReference>
<dbReference type="Pfam" id="PF01965">
    <property type="entry name" value="DJ-1_PfpI"/>
    <property type="match status" value="1"/>
</dbReference>
<dbReference type="SUPFAM" id="SSF52317">
    <property type="entry name" value="Class I glutamine amidotransferase-like"/>
    <property type="match status" value="1"/>
</dbReference>
<dbReference type="Gene3D" id="3.40.50.880">
    <property type="match status" value="1"/>
</dbReference>
<organism evidence="3 4">
    <name type="scientific">Psychrobacter communis</name>
    <dbReference type="NCBI Taxonomy" id="2762238"/>
    <lineage>
        <taxon>Bacteria</taxon>
        <taxon>Pseudomonadati</taxon>
        <taxon>Pseudomonadota</taxon>
        <taxon>Gammaproteobacteria</taxon>
        <taxon>Moraxellales</taxon>
        <taxon>Moraxellaceae</taxon>
        <taxon>Psychrobacter</taxon>
    </lineage>
</organism>
<comment type="caution">
    <text evidence="3">The sequence shown here is derived from an EMBL/GenBank/DDBJ whole genome shotgun (WGS) entry which is preliminary data.</text>
</comment>
<evidence type="ECO:0000313" key="3">
    <source>
        <dbReference type="EMBL" id="MBD7947295.1"/>
    </source>
</evidence>
<evidence type="ECO:0000313" key="4">
    <source>
        <dbReference type="Proteomes" id="UP000606724"/>
    </source>
</evidence>
<accession>A0ABR8RHK2</accession>
<dbReference type="RefSeq" id="WP_191690792.1">
    <property type="nucleotide sequence ID" value="NZ_JACSQR010000008.1"/>
</dbReference>
<feature type="domain" description="DJ-1/PfpI" evidence="2">
    <location>
        <begin position="87"/>
        <end position="211"/>
    </location>
</feature>
<evidence type="ECO:0000259" key="2">
    <source>
        <dbReference type="Pfam" id="PF01965"/>
    </source>
</evidence>
<proteinExistence type="predicted"/>
<dbReference type="InterPro" id="IPR029062">
    <property type="entry name" value="Class_I_gatase-like"/>
</dbReference>
<dbReference type="EMBL" id="JACSQR010000008">
    <property type="protein sequence ID" value="MBD7947295.1"/>
    <property type="molecule type" value="Genomic_DNA"/>
</dbReference>
<reference evidence="3 4" key="1">
    <citation type="submission" date="2020-08" db="EMBL/GenBank/DDBJ databases">
        <title>A Genomic Blueprint of the Chicken Gut Microbiome.</title>
        <authorList>
            <person name="Gilroy R."/>
            <person name="Ravi A."/>
            <person name="Getino M."/>
            <person name="Pursley I."/>
            <person name="Horton D.L."/>
            <person name="Alikhan N.-F."/>
            <person name="Baker D."/>
            <person name="Gharbi K."/>
            <person name="Hall N."/>
            <person name="Watson M."/>
            <person name="Adriaenssens E.M."/>
            <person name="Foster-Nyarko E."/>
            <person name="Jarju S."/>
            <person name="Secka A."/>
            <person name="Antonio M."/>
            <person name="Oren A."/>
            <person name="Chaudhuri R."/>
            <person name="La Ragione R.M."/>
            <person name="Hildebrand F."/>
            <person name="Pallen M.J."/>
        </authorList>
    </citation>
    <scope>NUCLEOTIDE SEQUENCE [LARGE SCALE GENOMIC DNA]</scope>
    <source>
        <strain evidence="3 4">Sa4CVA2</strain>
    </source>
</reference>